<dbReference type="Gene3D" id="2.130.10.30">
    <property type="entry name" value="Regulator of chromosome condensation 1/beta-lactamase-inhibitor protein II"/>
    <property type="match status" value="3"/>
</dbReference>
<keyword evidence="2" id="KW-0472">Membrane</keyword>
<dbReference type="InterPro" id="IPR051553">
    <property type="entry name" value="Ran_GTPase-activating"/>
</dbReference>
<sequence>MSTSSLESSVEKKPAGRASSRRTKRWIAVAAAIIVVAGGATAIASSKGGDSQRSGTVVTDAGAVAARTTIAVGGSSSCAMTTTNPAGAKCWGSNFYGQAGNGATGGDLTSAVNVQGMLRVSAIAAGESHTCALGDSLNQVFCWGLNSSGQVGNNTFVNQASPQHMLLQSSGNFLIAKAITAGSAHTCALAGTDLAYCWGNNGSGRLGNGLITNSSTGVPVKDPGNSTQALPRVRAISAGGTQTCAISGDAGAAGQVYCWGTGYAATGANTGITAKSVSVGNSHTCVVLTDSSVKCWGDNTYGQLGNGTKISTPYSAPVAATGISNAVDVVTGKYHTCALLSDQTVKCWGDYSNGQTGQTPGENQYQQRVGSQTTPTSLAGITAVTAISSSSSSLHTCAIGSVSNSVGMKCWGGNANYQIYWSATPYYTTPNSVLY</sequence>
<dbReference type="EMBL" id="CAFAAH010000057">
    <property type="protein sequence ID" value="CAB4792497.1"/>
    <property type="molecule type" value="Genomic_DNA"/>
</dbReference>
<protein>
    <submittedName>
        <fullName evidence="3">Unannotated protein</fullName>
    </submittedName>
</protein>
<name>A0A6J6XEQ2_9ZZZZ</name>
<dbReference type="InterPro" id="IPR000408">
    <property type="entry name" value="Reg_chr_condens"/>
</dbReference>
<gene>
    <name evidence="3" type="ORF">UFOPK2996_00573</name>
</gene>
<reference evidence="3" key="1">
    <citation type="submission" date="2020-05" db="EMBL/GenBank/DDBJ databases">
        <authorList>
            <person name="Chiriac C."/>
            <person name="Salcher M."/>
            <person name="Ghai R."/>
            <person name="Kavagutti S V."/>
        </authorList>
    </citation>
    <scope>NUCLEOTIDE SEQUENCE</scope>
</reference>
<keyword evidence="2" id="KW-1133">Transmembrane helix</keyword>
<evidence type="ECO:0000256" key="1">
    <source>
        <dbReference type="SAM" id="MobiDB-lite"/>
    </source>
</evidence>
<feature type="transmembrane region" description="Helical" evidence="2">
    <location>
        <begin position="26"/>
        <end position="44"/>
    </location>
</feature>
<organism evidence="3">
    <name type="scientific">freshwater metagenome</name>
    <dbReference type="NCBI Taxonomy" id="449393"/>
    <lineage>
        <taxon>unclassified sequences</taxon>
        <taxon>metagenomes</taxon>
        <taxon>ecological metagenomes</taxon>
    </lineage>
</organism>
<dbReference type="PROSITE" id="PS50012">
    <property type="entry name" value="RCC1_3"/>
    <property type="match status" value="3"/>
</dbReference>
<dbReference type="Pfam" id="PF13540">
    <property type="entry name" value="RCC1_2"/>
    <property type="match status" value="4"/>
</dbReference>
<dbReference type="GO" id="GO:0005737">
    <property type="term" value="C:cytoplasm"/>
    <property type="evidence" value="ECO:0007669"/>
    <property type="project" value="TreeGrafter"/>
</dbReference>
<dbReference type="PANTHER" id="PTHR45982:SF1">
    <property type="entry name" value="REGULATOR OF CHROMOSOME CONDENSATION"/>
    <property type="match status" value="1"/>
</dbReference>
<evidence type="ECO:0000313" key="3">
    <source>
        <dbReference type="EMBL" id="CAB4792497.1"/>
    </source>
</evidence>
<dbReference type="InterPro" id="IPR009091">
    <property type="entry name" value="RCC1/BLIP-II"/>
</dbReference>
<keyword evidence="2" id="KW-0812">Transmembrane</keyword>
<dbReference type="SUPFAM" id="SSF50985">
    <property type="entry name" value="RCC1/BLIP-II"/>
    <property type="match status" value="1"/>
</dbReference>
<proteinExistence type="predicted"/>
<feature type="region of interest" description="Disordered" evidence="1">
    <location>
        <begin position="1"/>
        <end position="21"/>
    </location>
</feature>
<dbReference type="PRINTS" id="PR00633">
    <property type="entry name" value="RCCNDNSATION"/>
</dbReference>
<evidence type="ECO:0000256" key="2">
    <source>
        <dbReference type="SAM" id="Phobius"/>
    </source>
</evidence>
<dbReference type="GO" id="GO:0005085">
    <property type="term" value="F:guanyl-nucleotide exchange factor activity"/>
    <property type="evidence" value="ECO:0007669"/>
    <property type="project" value="TreeGrafter"/>
</dbReference>
<dbReference type="AlphaFoldDB" id="A0A6J6XEQ2"/>
<accession>A0A6J6XEQ2</accession>
<dbReference type="PANTHER" id="PTHR45982">
    <property type="entry name" value="REGULATOR OF CHROMOSOME CONDENSATION"/>
    <property type="match status" value="1"/>
</dbReference>